<keyword evidence="1" id="KW-1133">Transmembrane helix</keyword>
<keyword evidence="1" id="KW-0812">Transmembrane</keyword>
<dbReference type="OrthoDB" id="3350619at2759"/>
<accession>A0A8H6VQW7</accession>
<dbReference type="Proteomes" id="UP000636479">
    <property type="component" value="Unassembled WGS sequence"/>
</dbReference>
<organism evidence="2 3">
    <name type="scientific">Mycena indigotica</name>
    <dbReference type="NCBI Taxonomy" id="2126181"/>
    <lineage>
        <taxon>Eukaryota</taxon>
        <taxon>Fungi</taxon>
        <taxon>Dikarya</taxon>
        <taxon>Basidiomycota</taxon>
        <taxon>Agaricomycotina</taxon>
        <taxon>Agaricomycetes</taxon>
        <taxon>Agaricomycetidae</taxon>
        <taxon>Agaricales</taxon>
        <taxon>Marasmiineae</taxon>
        <taxon>Mycenaceae</taxon>
        <taxon>Mycena</taxon>
    </lineage>
</organism>
<feature type="transmembrane region" description="Helical" evidence="1">
    <location>
        <begin position="37"/>
        <end position="58"/>
    </location>
</feature>
<evidence type="ECO:0008006" key="4">
    <source>
        <dbReference type="Google" id="ProtNLM"/>
    </source>
</evidence>
<dbReference type="RefSeq" id="XP_037214092.1">
    <property type="nucleotide sequence ID" value="XM_037369594.1"/>
</dbReference>
<proteinExistence type="predicted"/>
<reference evidence="2" key="1">
    <citation type="submission" date="2020-05" db="EMBL/GenBank/DDBJ databases">
        <title>Mycena genomes resolve the evolution of fungal bioluminescence.</title>
        <authorList>
            <person name="Tsai I.J."/>
        </authorList>
    </citation>
    <scope>NUCLEOTIDE SEQUENCE</scope>
    <source>
        <strain evidence="2">171206Taipei</strain>
    </source>
</reference>
<gene>
    <name evidence="2" type="ORF">MIND_01313900</name>
</gene>
<dbReference type="AlphaFoldDB" id="A0A8H6VQW7"/>
<evidence type="ECO:0000256" key="1">
    <source>
        <dbReference type="SAM" id="Phobius"/>
    </source>
</evidence>
<dbReference type="EMBL" id="JACAZF010000014">
    <property type="protein sequence ID" value="KAF7290732.1"/>
    <property type="molecule type" value="Genomic_DNA"/>
</dbReference>
<evidence type="ECO:0000313" key="2">
    <source>
        <dbReference type="EMBL" id="KAF7290732.1"/>
    </source>
</evidence>
<protein>
    <recommendedName>
        <fullName evidence="4">Ubiquitin 3 binding protein But2 C-terminal domain-containing protein</fullName>
    </recommendedName>
</protein>
<dbReference type="GeneID" id="59352110"/>
<sequence>MATHSASTPLLTNFELDDAEDYNHRPPRPTPTDRRTFLLLIFACFVSVLSILLNFLHFSAASAPRGQSPLKLVYPNPYIGLDSAVLPSGLPPAKPILNWPLLIAQVNRSDPHTVYLQNPKWDSSFGMIYDEQREFEVSTDVSTILQFRTLDFGMTRCVLTLEIPSAANADANDLPRKNVLIAPQSVMLTVNTLATDASLPPETLSWATASRLHRIKRLTSFGIASLAAREGVVLQSAPFVCAERSLLTVEVTLDGKDGQVKFTQDHKLPRLGFYLMQHPAES</sequence>
<keyword evidence="1" id="KW-0472">Membrane</keyword>
<evidence type="ECO:0000313" key="3">
    <source>
        <dbReference type="Proteomes" id="UP000636479"/>
    </source>
</evidence>
<keyword evidence="3" id="KW-1185">Reference proteome</keyword>
<name>A0A8H6VQW7_9AGAR</name>
<comment type="caution">
    <text evidence="2">The sequence shown here is derived from an EMBL/GenBank/DDBJ whole genome shotgun (WGS) entry which is preliminary data.</text>
</comment>